<keyword evidence="10" id="KW-1185">Reference proteome</keyword>
<keyword evidence="3" id="KW-1003">Cell membrane</keyword>
<sequence length="334" mass="38321">MKEQADFFNLLADLLQAGFSLKKSLENMQLLETSTSGKISQILAQLEAGATLSSALSAWISATTCIQLRLAEQHGEVERSIRELGKFLLRESEQLKKIKGLLFYPCMLLVLLAGICVSIKIWLLPQLDEFTKMSSQQDTNLGGFDWTRLVQWSLAFIGILLFLYLFKVLYWWSRQKALSRHLWYSQLPIFGKLYCSYSAYLISLNLSLMFKSGLNLQEICQILISLSSKTLYHQLGLELANFLEKGRELNSFIQSYPFIPQELLFFLNNGDTLIEQSNELLIFSENSYRHLLRQADHLLTWLQPLLFFVIALIIIGTYLIILLPMYSSIGGIYQ</sequence>
<evidence type="ECO:0000313" key="10">
    <source>
        <dbReference type="Proteomes" id="UP000286848"/>
    </source>
</evidence>
<organism evidence="9 10">
    <name type="scientific">Ligilactobacillus salitolerans</name>
    <dbReference type="NCBI Taxonomy" id="1808352"/>
    <lineage>
        <taxon>Bacteria</taxon>
        <taxon>Bacillati</taxon>
        <taxon>Bacillota</taxon>
        <taxon>Bacilli</taxon>
        <taxon>Lactobacillales</taxon>
        <taxon>Lactobacillaceae</taxon>
        <taxon>Ligilactobacillus</taxon>
    </lineage>
</organism>
<feature type="domain" description="Type II secretion system protein GspF" evidence="8">
    <location>
        <begin position="7"/>
        <end position="125"/>
    </location>
</feature>
<reference evidence="9 10" key="1">
    <citation type="journal article" date="2019" name="Int. J. Syst. Evol. Microbiol.">
        <title>Lactobacillus salitolerans sp. nov., a novel lactic acid bacterium isolated from spent mushroom substrates.</title>
        <authorList>
            <person name="Tohno M."/>
            <person name="Tanizawa Y."/>
            <person name="Kojima Y."/>
            <person name="Sakamoto M."/>
            <person name="Nakamura Y."/>
            <person name="Ohkuma M."/>
            <person name="Kobayashi H."/>
        </authorList>
    </citation>
    <scope>NUCLEOTIDE SEQUENCE [LARGE SCALE GENOMIC DNA]</scope>
    <source>
        <strain evidence="9 10">YK43</strain>
    </source>
</reference>
<evidence type="ECO:0000256" key="5">
    <source>
        <dbReference type="ARBA" id="ARBA00022989"/>
    </source>
</evidence>
<comment type="subcellular location">
    <subcellularLocation>
        <location evidence="1">Cell membrane</location>
        <topology evidence="1">Multi-pass membrane protein</topology>
    </subcellularLocation>
</comment>
<keyword evidence="5 7" id="KW-1133">Transmembrane helix</keyword>
<evidence type="ECO:0000256" key="1">
    <source>
        <dbReference type="ARBA" id="ARBA00004651"/>
    </source>
</evidence>
<dbReference type="InterPro" id="IPR003004">
    <property type="entry name" value="GspF/PilC"/>
</dbReference>
<proteinExistence type="inferred from homology"/>
<gene>
    <name evidence="9" type="primary">comGB</name>
    <name evidence="9" type="ORF">LFYK43_10690</name>
</gene>
<accession>A0A401ISU1</accession>
<dbReference type="Proteomes" id="UP000286848">
    <property type="component" value="Unassembled WGS sequence"/>
</dbReference>
<dbReference type="InterPro" id="IPR018076">
    <property type="entry name" value="T2SS_GspF_dom"/>
</dbReference>
<feature type="transmembrane region" description="Helical" evidence="7">
    <location>
        <begin position="149"/>
        <end position="170"/>
    </location>
</feature>
<evidence type="ECO:0000313" key="9">
    <source>
        <dbReference type="EMBL" id="GBG94610.1"/>
    </source>
</evidence>
<protein>
    <submittedName>
        <fullName evidence="9">Competence protein ComGB</fullName>
    </submittedName>
</protein>
<evidence type="ECO:0000259" key="8">
    <source>
        <dbReference type="Pfam" id="PF00482"/>
    </source>
</evidence>
<dbReference type="EMBL" id="BFFP01000015">
    <property type="protein sequence ID" value="GBG94610.1"/>
    <property type="molecule type" value="Genomic_DNA"/>
</dbReference>
<keyword evidence="6 7" id="KW-0472">Membrane</keyword>
<evidence type="ECO:0000256" key="2">
    <source>
        <dbReference type="ARBA" id="ARBA00005745"/>
    </source>
</evidence>
<evidence type="ECO:0000256" key="3">
    <source>
        <dbReference type="ARBA" id="ARBA00022475"/>
    </source>
</evidence>
<feature type="transmembrane region" description="Helical" evidence="7">
    <location>
        <begin position="101"/>
        <end position="123"/>
    </location>
</feature>
<evidence type="ECO:0000256" key="7">
    <source>
        <dbReference type="SAM" id="Phobius"/>
    </source>
</evidence>
<evidence type="ECO:0000256" key="4">
    <source>
        <dbReference type="ARBA" id="ARBA00022692"/>
    </source>
</evidence>
<dbReference type="PANTHER" id="PTHR30012">
    <property type="entry name" value="GENERAL SECRETION PATHWAY PROTEIN"/>
    <property type="match status" value="1"/>
</dbReference>
<comment type="similarity">
    <text evidence="2">Belongs to the GSP F family.</text>
</comment>
<keyword evidence="4 7" id="KW-0812">Transmembrane</keyword>
<dbReference type="PANTHER" id="PTHR30012:SF0">
    <property type="entry name" value="TYPE II SECRETION SYSTEM PROTEIN F-RELATED"/>
    <property type="match status" value="1"/>
</dbReference>
<comment type="caution">
    <text evidence="9">The sequence shown here is derived from an EMBL/GenBank/DDBJ whole genome shotgun (WGS) entry which is preliminary data.</text>
</comment>
<evidence type="ECO:0000256" key="6">
    <source>
        <dbReference type="ARBA" id="ARBA00023136"/>
    </source>
</evidence>
<name>A0A401ISU1_9LACO</name>
<dbReference type="Pfam" id="PF00482">
    <property type="entry name" value="T2SSF"/>
    <property type="match status" value="2"/>
</dbReference>
<dbReference type="AlphaFoldDB" id="A0A401ISU1"/>
<dbReference type="Gene3D" id="1.20.81.30">
    <property type="entry name" value="Type II secretion system (T2SS), domain F"/>
    <property type="match status" value="2"/>
</dbReference>
<feature type="domain" description="Type II secretion system protein GspF" evidence="8">
    <location>
        <begin position="205"/>
        <end position="324"/>
    </location>
</feature>
<feature type="transmembrane region" description="Helical" evidence="7">
    <location>
        <begin position="305"/>
        <end position="326"/>
    </location>
</feature>
<dbReference type="InterPro" id="IPR042094">
    <property type="entry name" value="T2SS_GspF_sf"/>
</dbReference>
<dbReference type="GO" id="GO:0005886">
    <property type="term" value="C:plasma membrane"/>
    <property type="evidence" value="ECO:0007669"/>
    <property type="project" value="UniProtKB-SubCell"/>
</dbReference>